<dbReference type="EMBL" id="JSVA01000012">
    <property type="protein sequence ID" value="KOF02518.1"/>
    <property type="molecule type" value="Genomic_DNA"/>
</dbReference>
<evidence type="ECO:0000256" key="1">
    <source>
        <dbReference type="SAM" id="MobiDB-lite"/>
    </source>
</evidence>
<feature type="signal peptide" evidence="2">
    <location>
        <begin position="1"/>
        <end position="25"/>
    </location>
</feature>
<keyword evidence="2" id="KW-0732">Signal</keyword>
<feature type="non-terminal residue" evidence="3">
    <location>
        <position position="2081"/>
    </location>
</feature>
<dbReference type="PATRIC" id="fig|1566026.4.peg.724"/>
<feature type="region of interest" description="Disordered" evidence="1">
    <location>
        <begin position="482"/>
        <end position="503"/>
    </location>
</feature>
<protein>
    <submittedName>
        <fullName evidence="3">Uncharacterized protein</fullName>
    </submittedName>
</protein>
<evidence type="ECO:0000313" key="4">
    <source>
        <dbReference type="Proteomes" id="UP000036908"/>
    </source>
</evidence>
<proteinExistence type="predicted"/>
<dbReference type="SMART" id="SM00710">
    <property type="entry name" value="PbH1"/>
    <property type="match status" value="7"/>
</dbReference>
<dbReference type="RefSeq" id="WP_221404878.1">
    <property type="nucleotide sequence ID" value="NZ_JSVA01000012.1"/>
</dbReference>
<sequence length="2081" mass="211519">MRITKSLGKSILLCFFLLLSTSSFKLKTEEGPDAPISNTLTHGDIAFIGVNEDPGPTSGRDHSFTWVALKDIPAGEVIYFTEEGWRTRNTDTGVDANFTPSGYWVGTSEGHFKWTAPAGGLPKGSIVHIYETGTDVMNVIGGGTVSGILAGTGWSLSTGDQVIAYQTSTGARPAGVVPTFLAAIHLDDGLSPSLGYDATTGWSGLTENGGSAYSNVPPGLTNGFNCISLFNPNDSRDYENDNVRYKGITTGTKSQLMRAINSDYALGAGNWEGNNSAAYDITSSGYSAFTVSPNSSSSTGSLAGATVEFVELTSTKTVNNSDDNLLGAAADYNVEFQIGSIKNLYVDIDESTLTLAGRNGSTINANVINFNFSGGTYGAITGASINTLESSVNTTGLSISHTANSVTITGLLNFDFSNNVTIGAVVFNIVTSGAAADNTAPVFENLTPVASSITRSSFILSADIDESGTIYYVVVPDGSSAPTSTEVKNGQSSGGGAVSASGNETLNSGDFSGSYFVLGLTESTAYDVYVVAEDQAGNVQASPTKVDITTTNSPMIVNTATDVVDAGDGLFSLREAITISNANSYNDEVEFDAAISGSTITLNGTQLSITNGIRIKGDINGDYKADITIDAASNSRVFQVSGGTVELASLKITGGSLTGSNNGGGIYVSGNANLTVDASTISNNSVENRGGGFYSESTTTVSIKNSLITENSAKYGSIVITGTGTVDNTTIAYNTADGIAGLHVHGSGNAPATVTLSNSTLTGNKANNFEELLAEPSVQSATINISNSIIANTGGAVNILNAGTINFSGTVVVSEAFTPSSGSATVEANLADIFASTEANGTVTGGELADNGGAVETVATVSPYLGIGATIYPSNPEITGVSLASDNSYIDITFSAGVYSTNAGNGALQDSDFNISLTGGVATSPVISSVTDNSGGVLSGGETVIRINFTYTNVSNGAETLTVNPTDASSIFSSQGFPAAASQSDNTATLNDITAPTVTSVSSSKTNGTYSAGEVILVTVTFSEAVTVTGTPQITLETGTTDRTVNYSSGSGTNTLTFNYTVQSGDVSADLDYVATNSLALNGGTIKDGAGNNATLTLATPGAANSLGANKALVIDAVAPTVTSVSSSKTNGSYSAGEVILVTVTFSESVTVSGFPQIELETGTTDRTANYFSGSGGSTLTFNYIVQAGDVSSDLDYVATNSLALNGGTIKDAAGNNATLTLATPGAANSLGANKALVIDAVAPVITSLSLHNGNTFVEIFASEGLYNTNGGSGALEISDIAISISGGSATNPVITSLKKVDGTTDLTGGENIIRVTFTTTGVADGSEVVKIDFADGSSVFDAAGNAASATQSNNTRILNDLIKPSITGVSLAADNSYIDVTFNEGVYEDNCAGGGLQASDFNLSINNGTATTPVISSVKKNDNTAEGSATALSGGETVVRIFFSVTGTPDGAETLEVDLQANAVFDQNGLTADANQTTNNTASLNDKVVPTVLEVTSNATNGTFKVGDNINIYVQYSEEVLVTGTPQLELETGTTDRTINYVDRSVSTLRFVYTVQAGDVSADLDVTSSTALSLNGGTIKDAAGNNASLTVQQGATGGSLASNKALVIDGVVPTVTSVSSATNNGTYNAGDAVAVTVTFSEAVTVTGIPQIKLETGATDRAVNYTSGSGSNTLTFNYTVQSGDVSADLDYVATNSLTLNSGTIKDASGNDATLTLATPGAANSLGANKAIVVDAVLPTVTSVSVPANATYVASQNLDFTVNFSENVTVVTTGGTPQLSITIGSTTRQAVYQSGSGTSALLFRYVVQSGELDTDGITVGTLSANGGTLKDAATNDANLTLNSVGATTAVLVDGVAPTVINVTSSTSDGTYKVGDQVNVQVVFSEVIYVNTLSQIQLQLETGTLDYYIAAVSGSGTNTLNFTYTVQAGTESSDLDYKATNSLDISLSGTAKDAAGNDAVLTLPAPGAANSLGANKAIVIDGIAPVITSVSSTKVDGSYGLGESIPITVTFDEALTVTGTPQLELETGVVDRKVDYSSGTGTNTLTFNYTVQMGDESADLDYKATNALTLNGGTIKDAAGNDA</sequence>
<evidence type="ECO:0000256" key="2">
    <source>
        <dbReference type="SAM" id="SignalP"/>
    </source>
</evidence>
<dbReference type="InterPro" id="IPR006626">
    <property type="entry name" value="PbH1"/>
</dbReference>
<evidence type="ECO:0000313" key="3">
    <source>
        <dbReference type="EMBL" id="KOF02518.1"/>
    </source>
</evidence>
<name>A0A0L8AJA1_9BACT</name>
<dbReference type="InterPro" id="IPR011050">
    <property type="entry name" value="Pectin_lyase_fold/virulence"/>
</dbReference>
<dbReference type="Proteomes" id="UP000036908">
    <property type="component" value="Unassembled WGS sequence"/>
</dbReference>
<feature type="compositionally biased region" description="Polar residues" evidence="1">
    <location>
        <begin position="482"/>
        <end position="491"/>
    </location>
</feature>
<organism evidence="3 4">
    <name type="scientific">Roseivirga seohaensis subsp. aquiponti</name>
    <dbReference type="NCBI Taxonomy" id="1566026"/>
    <lineage>
        <taxon>Bacteria</taxon>
        <taxon>Pseudomonadati</taxon>
        <taxon>Bacteroidota</taxon>
        <taxon>Cytophagia</taxon>
        <taxon>Cytophagales</taxon>
        <taxon>Roseivirgaceae</taxon>
        <taxon>Roseivirga</taxon>
    </lineage>
</organism>
<keyword evidence="4" id="KW-1185">Reference proteome</keyword>
<dbReference type="SUPFAM" id="SSF51126">
    <property type="entry name" value="Pectin lyase-like"/>
    <property type="match status" value="1"/>
</dbReference>
<comment type="caution">
    <text evidence="3">The sequence shown here is derived from an EMBL/GenBank/DDBJ whole genome shotgun (WGS) entry which is preliminary data.</text>
</comment>
<feature type="chain" id="PRO_5005580137" evidence="2">
    <location>
        <begin position="26"/>
        <end position="2081"/>
    </location>
</feature>
<reference evidence="4" key="1">
    <citation type="submission" date="2014-11" db="EMBL/GenBank/DDBJ databases">
        <title>Genome sequencing of Roseivirga sp. D-25.</title>
        <authorList>
            <person name="Selvaratnam C."/>
            <person name="Thevarajoo S."/>
            <person name="Goh K.M."/>
            <person name="Eee R."/>
            <person name="Chan K.-G."/>
            <person name="Chong C.S."/>
        </authorList>
    </citation>
    <scope>NUCLEOTIDE SEQUENCE [LARGE SCALE GENOMIC DNA]</scope>
    <source>
        <strain evidence="4">D-25</strain>
    </source>
</reference>
<accession>A0A0L8AJA1</accession>
<gene>
    <name evidence="3" type="ORF">OB69_12165</name>
</gene>